<evidence type="ECO:0000256" key="2">
    <source>
        <dbReference type="ARBA" id="ARBA00007635"/>
    </source>
</evidence>
<keyword evidence="9" id="KW-1185">Reference proteome</keyword>
<dbReference type="Proteomes" id="UP000436088">
    <property type="component" value="Unassembled WGS sequence"/>
</dbReference>
<feature type="transmembrane region" description="Helical" evidence="6">
    <location>
        <begin position="12"/>
        <end position="31"/>
    </location>
</feature>
<dbReference type="InterPro" id="IPR030184">
    <property type="entry name" value="WAT1-related"/>
</dbReference>
<evidence type="ECO:0000256" key="5">
    <source>
        <dbReference type="ARBA" id="ARBA00023136"/>
    </source>
</evidence>
<protein>
    <recommendedName>
        <fullName evidence="6">WAT1-related protein</fullName>
    </recommendedName>
</protein>
<dbReference type="InterPro" id="IPR000620">
    <property type="entry name" value="EamA_dom"/>
</dbReference>
<name>A0A6A2Z1J8_HIBSY</name>
<feature type="domain" description="EamA" evidence="7">
    <location>
        <begin position="64"/>
        <end position="203"/>
    </location>
</feature>
<keyword evidence="5 6" id="KW-0472">Membrane</keyword>
<feature type="transmembrane region" description="Helical" evidence="6">
    <location>
        <begin position="94"/>
        <end position="115"/>
    </location>
</feature>
<dbReference type="AlphaFoldDB" id="A0A6A2Z1J8"/>
<accession>A0A6A2Z1J8</accession>
<comment type="similarity">
    <text evidence="2 6">Belongs to the drug/metabolite transporter (DMT) superfamily. Plant drug/metabolite exporter (P-DME) (TC 2.A.7.4) family.</text>
</comment>
<dbReference type="InterPro" id="IPR037185">
    <property type="entry name" value="EmrE-like"/>
</dbReference>
<evidence type="ECO:0000256" key="6">
    <source>
        <dbReference type="RuleBase" id="RU363077"/>
    </source>
</evidence>
<keyword evidence="3 6" id="KW-0812">Transmembrane</keyword>
<dbReference type="GO" id="GO:0022857">
    <property type="term" value="F:transmembrane transporter activity"/>
    <property type="evidence" value="ECO:0007669"/>
    <property type="project" value="InterPro"/>
</dbReference>
<sequence length="240" mass="26530">MEKIDVKKVRCQAKMLGTTVTVVGAMLMTLYKGPIVDLFWSKNYVHTSQNQSYVTHTTDRDWVKGSILLLIATFAWASLFVLQAKALKTYKDHQLSLTSLVCFVGTVQATAVTFVMEHKASVWQIGWDMNLLAAAYAGIVTSSISYYVQGMVIKKRGPVFATAFSPLMMIIVAIMGSFILAEKIFLGGVMGSILIVIGLYSVLWGKHKEEDERAEAIEANKIVSVVAITMPKQMPDPLKI</sequence>
<feature type="transmembrane region" description="Helical" evidence="6">
    <location>
        <begin position="184"/>
        <end position="203"/>
    </location>
</feature>
<evidence type="ECO:0000256" key="4">
    <source>
        <dbReference type="ARBA" id="ARBA00022989"/>
    </source>
</evidence>
<evidence type="ECO:0000259" key="7">
    <source>
        <dbReference type="Pfam" id="PF00892"/>
    </source>
</evidence>
<evidence type="ECO:0000256" key="3">
    <source>
        <dbReference type="ARBA" id="ARBA00022692"/>
    </source>
</evidence>
<dbReference type="GO" id="GO:0016020">
    <property type="term" value="C:membrane"/>
    <property type="evidence" value="ECO:0007669"/>
    <property type="project" value="UniProtKB-SubCell"/>
</dbReference>
<reference evidence="8" key="1">
    <citation type="submission" date="2019-09" db="EMBL/GenBank/DDBJ databases">
        <title>Draft genome information of white flower Hibiscus syriacus.</title>
        <authorList>
            <person name="Kim Y.-M."/>
        </authorList>
    </citation>
    <scope>NUCLEOTIDE SEQUENCE [LARGE SCALE GENOMIC DNA]</scope>
    <source>
        <strain evidence="8">YM2019G1</strain>
    </source>
</reference>
<dbReference type="SUPFAM" id="SSF103481">
    <property type="entry name" value="Multidrug resistance efflux transporter EmrE"/>
    <property type="match status" value="1"/>
</dbReference>
<gene>
    <name evidence="8" type="ORF">F3Y22_tig00111105pilonHSYRG00897</name>
</gene>
<comment type="caution">
    <text evidence="8">The sequence shown here is derived from an EMBL/GenBank/DDBJ whole genome shotgun (WGS) entry which is preliminary data.</text>
</comment>
<dbReference type="PANTHER" id="PTHR31218">
    <property type="entry name" value="WAT1-RELATED PROTEIN"/>
    <property type="match status" value="1"/>
</dbReference>
<evidence type="ECO:0000313" key="9">
    <source>
        <dbReference type="Proteomes" id="UP000436088"/>
    </source>
</evidence>
<dbReference type="Pfam" id="PF00892">
    <property type="entry name" value="EamA"/>
    <property type="match status" value="1"/>
</dbReference>
<feature type="transmembrane region" description="Helical" evidence="6">
    <location>
        <begin position="127"/>
        <end position="147"/>
    </location>
</feature>
<feature type="transmembrane region" description="Helical" evidence="6">
    <location>
        <begin position="62"/>
        <end position="82"/>
    </location>
</feature>
<feature type="transmembrane region" description="Helical" evidence="6">
    <location>
        <begin position="159"/>
        <end position="178"/>
    </location>
</feature>
<dbReference type="EMBL" id="VEPZ02001236">
    <property type="protein sequence ID" value="KAE8684985.1"/>
    <property type="molecule type" value="Genomic_DNA"/>
</dbReference>
<evidence type="ECO:0000256" key="1">
    <source>
        <dbReference type="ARBA" id="ARBA00004141"/>
    </source>
</evidence>
<comment type="subcellular location">
    <subcellularLocation>
        <location evidence="1 6">Membrane</location>
        <topology evidence="1 6">Multi-pass membrane protein</topology>
    </subcellularLocation>
</comment>
<proteinExistence type="inferred from homology"/>
<evidence type="ECO:0000313" key="8">
    <source>
        <dbReference type="EMBL" id="KAE8684985.1"/>
    </source>
</evidence>
<organism evidence="8 9">
    <name type="scientific">Hibiscus syriacus</name>
    <name type="common">Rose of Sharon</name>
    <dbReference type="NCBI Taxonomy" id="106335"/>
    <lineage>
        <taxon>Eukaryota</taxon>
        <taxon>Viridiplantae</taxon>
        <taxon>Streptophyta</taxon>
        <taxon>Embryophyta</taxon>
        <taxon>Tracheophyta</taxon>
        <taxon>Spermatophyta</taxon>
        <taxon>Magnoliopsida</taxon>
        <taxon>eudicotyledons</taxon>
        <taxon>Gunneridae</taxon>
        <taxon>Pentapetalae</taxon>
        <taxon>rosids</taxon>
        <taxon>malvids</taxon>
        <taxon>Malvales</taxon>
        <taxon>Malvaceae</taxon>
        <taxon>Malvoideae</taxon>
        <taxon>Hibiscus</taxon>
    </lineage>
</organism>
<keyword evidence="4 6" id="KW-1133">Transmembrane helix</keyword>